<dbReference type="Proteomes" id="UP001337655">
    <property type="component" value="Unassembled WGS sequence"/>
</dbReference>
<feature type="transmembrane region" description="Helical" evidence="3">
    <location>
        <begin position="104"/>
        <end position="123"/>
    </location>
</feature>
<name>A0AAV9P6T9_9PEZI</name>
<keyword evidence="5" id="KW-1185">Reference proteome</keyword>
<feature type="region of interest" description="Disordered" evidence="2">
    <location>
        <begin position="188"/>
        <end position="235"/>
    </location>
</feature>
<dbReference type="AlphaFoldDB" id="A0AAV9P6T9"/>
<dbReference type="EMBL" id="JAVRRT010000009">
    <property type="protein sequence ID" value="KAK5168656.1"/>
    <property type="molecule type" value="Genomic_DNA"/>
</dbReference>
<comment type="caution">
    <text evidence="4">The sequence shown here is derived from an EMBL/GenBank/DDBJ whole genome shotgun (WGS) entry which is preliminary data.</text>
</comment>
<evidence type="ECO:0000256" key="2">
    <source>
        <dbReference type="SAM" id="MobiDB-lite"/>
    </source>
</evidence>
<feature type="transmembrane region" description="Helical" evidence="3">
    <location>
        <begin position="129"/>
        <end position="155"/>
    </location>
</feature>
<feature type="coiled-coil region" evidence="1">
    <location>
        <begin position="150"/>
        <end position="180"/>
    </location>
</feature>
<protein>
    <submittedName>
        <fullName evidence="4">Uncharacterized protein</fullName>
    </submittedName>
</protein>
<dbReference type="RefSeq" id="XP_064658122.1">
    <property type="nucleotide sequence ID" value="XM_064803207.1"/>
</dbReference>
<evidence type="ECO:0000256" key="3">
    <source>
        <dbReference type="SAM" id="Phobius"/>
    </source>
</evidence>
<evidence type="ECO:0000256" key="1">
    <source>
        <dbReference type="SAM" id="Coils"/>
    </source>
</evidence>
<keyword evidence="3" id="KW-0812">Transmembrane</keyword>
<gene>
    <name evidence="4" type="ORF">LTR77_005965</name>
</gene>
<keyword evidence="3" id="KW-0472">Membrane</keyword>
<keyword evidence="3" id="KW-1133">Transmembrane helix</keyword>
<evidence type="ECO:0000313" key="4">
    <source>
        <dbReference type="EMBL" id="KAK5168656.1"/>
    </source>
</evidence>
<sequence length="344" mass="39458">MARTSAWRLGEQGCAAQHLRPSTTEERQQIPNMRILSGLTTPDTDATRLQTSNVLKSIRHLFVTIADAFKCFGLAIRDAAVWCYQALKQCGAAIKSAVIWLYHAPGKLVHLVAHIVGVSLRWLKGTALLALKIGLGLFAVCLAALIAYALIRLALQVQRARRARQELRRLEEARVQWAIQARGREEERHRHLVEEQQRREDEVRREEEAGRQRAAEQKRMAQEADETKRQTRVREELQQRRRDAIHYKQWRDTCDRISDAGTGTLPKPPSWSCFAENCQKNSEIVACCHDLKRAFGSTGDLAATVLLERNWWHPDRPWFRRLGPESQVMATEMFKTIQNIEVVD</sequence>
<reference evidence="4 5" key="1">
    <citation type="submission" date="2023-08" db="EMBL/GenBank/DDBJ databases">
        <title>Black Yeasts Isolated from many extreme environments.</title>
        <authorList>
            <person name="Coleine C."/>
            <person name="Stajich J.E."/>
            <person name="Selbmann L."/>
        </authorList>
    </citation>
    <scope>NUCLEOTIDE SEQUENCE [LARGE SCALE GENOMIC DNA]</scope>
    <source>
        <strain evidence="4 5">CCFEE 5935</strain>
    </source>
</reference>
<keyword evidence="1" id="KW-0175">Coiled coil</keyword>
<dbReference type="GeneID" id="89927305"/>
<proteinExistence type="predicted"/>
<accession>A0AAV9P6T9</accession>
<evidence type="ECO:0000313" key="5">
    <source>
        <dbReference type="Proteomes" id="UP001337655"/>
    </source>
</evidence>
<organism evidence="4 5">
    <name type="scientific">Saxophila tyrrhenica</name>
    <dbReference type="NCBI Taxonomy" id="1690608"/>
    <lineage>
        <taxon>Eukaryota</taxon>
        <taxon>Fungi</taxon>
        <taxon>Dikarya</taxon>
        <taxon>Ascomycota</taxon>
        <taxon>Pezizomycotina</taxon>
        <taxon>Dothideomycetes</taxon>
        <taxon>Dothideomycetidae</taxon>
        <taxon>Mycosphaerellales</taxon>
        <taxon>Extremaceae</taxon>
        <taxon>Saxophila</taxon>
    </lineage>
</organism>